<evidence type="ECO:0000313" key="3">
    <source>
        <dbReference type="Proteomes" id="UP001595846"/>
    </source>
</evidence>
<keyword evidence="1" id="KW-0472">Membrane</keyword>
<evidence type="ECO:0000313" key="2">
    <source>
        <dbReference type="EMBL" id="MFC3957522.1"/>
    </source>
</evidence>
<sequence>MMWQDFVFMIGSSLSIGFLAPTLRDANARVPLGTSVPSMTIGIAYGITFATLGMTFSALGAFVTGTMWSLVAIARSPVPDTAEPTRRERLRSVGGDLVARVVAELEPVPVVGDYAAILAVTDGASVDERYDAESAQPAD</sequence>
<dbReference type="EMBL" id="JBHSAQ010000002">
    <property type="protein sequence ID" value="MFC3957522.1"/>
    <property type="molecule type" value="Genomic_DNA"/>
</dbReference>
<dbReference type="AlphaFoldDB" id="A0ABD5NKY6"/>
<organism evidence="2 3">
    <name type="scientific">Halovivax cerinus</name>
    <dbReference type="NCBI Taxonomy" id="1487865"/>
    <lineage>
        <taxon>Archaea</taxon>
        <taxon>Methanobacteriati</taxon>
        <taxon>Methanobacteriota</taxon>
        <taxon>Stenosarchaea group</taxon>
        <taxon>Halobacteria</taxon>
        <taxon>Halobacteriales</taxon>
        <taxon>Natrialbaceae</taxon>
        <taxon>Halovivax</taxon>
    </lineage>
</organism>
<dbReference type="RefSeq" id="WP_256533752.1">
    <property type="nucleotide sequence ID" value="NZ_CP101824.1"/>
</dbReference>
<accession>A0ABD5NKY6</accession>
<dbReference type="Proteomes" id="UP001595846">
    <property type="component" value="Unassembled WGS sequence"/>
</dbReference>
<evidence type="ECO:0000256" key="1">
    <source>
        <dbReference type="SAM" id="Phobius"/>
    </source>
</evidence>
<comment type="caution">
    <text evidence="2">The sequence shown here is derived from an EMBL/GenBank/DDBJ whole genome shotgun (WGS) entry which is preliminary data.</text>
</comment>
<keyword evidence="3" id="KW-1185">Reference proteome</keyword>
<proteinExistence type="predicted"/>
<keyword evidence="1" id="KW-0812">Transmembrane</keyword>
<feature type="transmembrane region" description="Helical" evidence="1">
    <location>
        <begin position="40"/>
        <end position="63"/>
    </location>
</feature>
<protein>
    <submittedName>
        <fullName evidence="2">Uncharacterized protein</fullName>
    </submittedName>
</protein>
<dbReference type="GeneID" id="73902888"/>
<reference evidence="2 3" key="1">
    <citation type="journal article" date="2019" name="Int. J. Syst. Evol. Microbiol.">
        <title>The Global Catalogue of Microorganisms (GCM) 10K type strain sequencing project: providing services to taxonomists for standard genome sequencing and annotation.</title>
        <authorList>
            <consortium name="The Broad Institute Genomics Platform"/>
            <consortium name="The Broad Institute Genome Sequencing Center for Infectious Disease"/>
            <person name="Wu L."/>
            <person name="Ma J."/>
        </authorList>
    </citation>
    <scope>NUCLEOTIDE SEQUENCE [LARGE SCALE GENOMIC DNA]</scope>
    <source>
        <strain evidence="2 3">IBRC-M 10256</strain>
    </source>
</reference>
<gene>
    <name evidence="2" type="ORF">ACFOUR_03925</name>
</gene>
<keyword evidence="1" id="KW-1133">Transmembrane helix</keyword>
<name>A0ABD5NKY6_9EURY</name>